<keyword evidence="2" id="KW-0963">Cytoplasm</keyword>
<name>A0A917K940_9BACL</name>
<dbReference type="PANTHER" id="PTHR33515">
    <property type="entry name" value="RIBOSOME-BINDING FACTOR A, CHLOROPLASTIC-RELATED"/>
    <property type="match status" value="1"/>
</dbReference>
<evidence type="ECO:0000256" key="3">
    <source>
        <dbReference type="SAM" id="MobiDB-lite"/>
    </source>
</evidence>
<dbReference type="SUPFAM" id="SSF89919">
    <property type="entry name" value="Ribosome-binding factor A, RbfA"/>
    <property type="match status" value="1"/>
</dbReference>
<dbReference type="EMBL" id="BMOY01000015">
    <property type="protein sequence ID" value="GGJ04779.1"/>
    <property type="molecule type" value="Genomic_DNA"/>
</dbReference>
<comment type="caution">
    <text evidence="4">The sequence shown here is derived from an EMBL/GenBank/DDBJ whole genome shotgun (WGS) entry which is preliminary data.</text>
</comment>
<reference evidence="4" key="2">
    <citation type="submission" date="2020-09" db="EMBL/GenBank/DDBJ databases">
        <authorList>
            <person name="Sun Q."/>
            <person name="Ohkuma M."/>
        </authorList>
    </citation>
    <scope>NUCLEOTIDE SEQUENCE</scope>
    <source>
        <strain evidence="4">JCM 18487</strain>
    </source>
</reference>
<dbReference type="PANTHER" id="PTHR33515:SF1">
    <property type="entry name" value="RIBOSOME-BINDING FACTOR A, CHLOROPLASTIC-RELATED"/>
    <property type="match status" value="1"/>
</dbReference>
<dbReference type="GO" id="GO:0005829">
    <property type="term" value="C:cytosol"/>
    <property type="evidence" value="ECO:0007669"/>
    <property type="project" value="TreeGrafter"/>
</dbReference>
<evidence type="ECO:0000256" key="1">
    <source>
        <dbReference type="ARBA" id="ARBA00022517"/>
    </source>
</evidence>
<feature type="region of interest" description="Disordered" evidence="3">
    <location>
        <begin position="110"/>
        <end position="152"/>
    </location>
</feature>
<evidence type="ECO:0000313" key="5">
    <source>
        <dbReference type="Proteomes" id="UP000637695"/>
    </source>
</evidence>
<dbReference type="InterPro" id="IPR023799">
    <property type="entry name" value="RbfA_dom_sf"/>
</dbReference>
<dbReference type="GO" id="GO:0030490">
    <property type="term" value="P:maturation of SSU-rRNA"/>
    <property type="evidence" value="ECO:0007669"/>
    <property type="project" value="UniProtKB-UniRule"/>
</dbReference>
<dbReference type="HAMAP" id="MF_00003">
    <property type="entry name" value="RbfA"/>
    <property type="match status" value="1"/>
</dbReference>
<organism evidence="4 5">
    <name type="scientific">Alicyclobacillus cellulosilyticus</name>
    <dbReference type="NCBI Taxonomy" id="1003997"/>
    <lineage>
        <taxon>Bacteria</taxon>
        <taxon>Bacillati</taxon>
        <taxon>Bacillota</taxon>
        <taxon>Bacilli</taxon>
        <taxon>Bacillales</taxon>
        <taxon>Alicyclobacillaceae</taxon>
        <taxon>Alicyclobacillus</taxon>
    </lineage>
</organism>
<dbReference type="Pfam" id="PF02033">
    <property type="entry name" value="RBFA"/>
    <property type="match status" value="1"/>
</dbReference>
<reference evidence="4" key="1">
    <citation type="journal article" date="2014" name="Int. J. Syst. Evol. Microbiol.">
        <title>Complete genome sequence of Corynebacterium casei LMG S-19264T (=DSM 44701T), isolated from a smear-ripened cheese.</title>
        <authorList>
            <consortium name="US DOE Joint Genome Institute (JGI-PGF)"/>
            <person name="Walter F."/>
            <person name="Albersmeier A."/>
            <person name="Kalinowski J."/>
            <person name="Ruckert C."/>
        </authorList>
    </citation>
    <scope>NUCLEOTIDE SEQUENCE</scope>
    <source>
        <strain evidence="4">JCM 18487</strain>
    </source>
</reference>
<dbReference type="InterPro" id="IPR015946">
    <property type="entry name" value="KH_dom-like_a/b"/>
</dbReference>
<protein>
    <recommendedName>
        <fullName evidence="2">Ribosome-binding factor A</fullName>
    </recommendedName>
</protein>
<keyword evidence="1 2" id="KW-0690">Ribosome biogenesis</keyword>
<gene>
    <name evidence="2" type="primary">rbfA</name>
    <name evidence="4" type="ORF">GCM10010885_12400</name>
</gene>
<evidence type="ECO:0000313" key="4">
    <source>
        <dbReference type="EMBL" id="GGJ04779.1"/>
    </source>
</evidence>
<dbReference type="InterPro" id="IPR000238">
    <property type="entry name" value="RbfA"/>
</dbReference>
<sequence length="152" mass="16743">MARIRTQRVAEEMKKELADIIRYELKDPRIGFATITRVEVSPDLQYARVYVSVLGDTETKKHTLQALAKASGYIRGEVTRRLHLRLAPEMVFKEDDSGEYSARIEQVLRELRGGSPPEGLAAPGGNHGLAPDHDTKRGAHPGEASGAQPGNE</sequence>
<comment type="function">
    <text evidence="2">One of several proteins that assist in the late maturation steps of the functional core of the 30S ribosomal subunit. Associates with free 30S ribosomal subunits (but not with 30S subunits that are part of 70S ribosomes or polysomes). Required for efficient processing of 16S rRNA. May interact with the 5'-terminal helix region of 16S rRNA.</text>
</comment>
<proteinExistence type="inferred from homology"/>
<comment type="subcellular location">
    <subcellularLocation>
        <location evidence="2">Cytoplasm</location>
    </subcellularLocation>
</comment>
<dbReference type="Proteomes" id="UP000637695">
    <property type="component" value="Unassembled WGS sequence"/>
</dbReference>
<evidence type="ECO:0000256" key="2">
    <source>
        <dbReference type="HAMAP-Rule" id="MF_00003"/>
    </source>
</evidence>
<dbReference type="GO" id="GO:0043024">
    <property type="term" value="F:ribosomal small subunit binding"/>
    <property type="evidence" value="ECO:0007669"/>
    <property type="project" value="TreeGrafter"/>
</dbReference>
<comment type="similarity">
    <text evidence="2">Belongs to the RbfA family.</text>
</comment>
<dbReference type="RefSeq" id="WP_188881835.1">
    <property type="nucleotide sequence ID" value="NZ_BMOY01000015.1"/>
</dbReference>
<accession>A0A917K940</accession>
<keyword evidence="5" id="KW-1185">Reference proteome</keyword>
<dbReference type="Gene3D" id="3.30.300.20">
    <property type="match status" value="1"/>
</dbReference>
<dbReference type="InterPro" id="IPR020053">
    <property type="entry name" value="Ribosome-bd_factorA_CS"/>
</dbReference>
<comment type="subunit">
    <text evidence="2">Monomer. Binds 30S ribosomal subunits, but not 50S ribosomal subunits or 70S ribosomes.</text>
</comment>
<dbReference type="AlphaFoldDB" id="A0A917K940"/>
<dbReference type="PROSITE" id="PS01319">
    <property type="entry name" value="RBFA"/>
    <property type="match status" value="1"/>
</dbReference>
<dbReference type="NCBIfam" id="TIGR00082">
    <property type="entry name" value="rbfA"/>
    <property type="match status" value="1"/>
</dbReference>